<feature type="transmembrane region" description="Helical" evidence="1">
    <location>
        <begin position="53"/>
        <end position="72"/>
    </location>
</feature>
<keyword evidence="1" id="KW-0472">Membrane</keyword>
<sequence length="73" mass="8450">MFNKQVMLPMMVMKILMDMTVLKRYVFLMWFAYDLPQIGLEGEIVVGPAHFHLGSIFLCGGPIIGKFFLYFVD</sequence>
<evidence type="ECO:0000313" key="2">
    <source>
        <dbReference type="EMBL" id="VFQ83450.1"/>
    </source>
</evidence>
<name>A0A484M3P5_9ASTE</name>
<dbReference type="AlphaFoldDB" id="A0A484M3P5"/>
<evidence type="ECO:0000313" key="3">
    <source>
        <dbReference type="Proteomes" id="UP000595140"/>
    </source>
</evidence>
<gene>
    <name evidence="2" type="ORF">CCAM_LOCUS25226</name>
</gene>
<proteinExistence type="predicted"/>
<dbReference type="Proteomes" id="UP000595140">
    <property type="component" value="Unassembled WGS sequence"/>
</dbReference>
<feature type="transmembrane region" description="Helical" evidence="1">
    <location>
        <begin position="12"/>
        <end position="33"/>
    </location>
</feature>
<accession>A0A484M3P5</accession>
<keyword evidence="3" id="KW-1185">Reference proteome</keyword>
<keyword evidence="1" id="KW-1133">Transmembrane helix</keyword>
<dbReference type="EMBL" id="OOIL02002582">
    <property type="protein sequence ID" value="VFQ83450.1"/>
    <property type="molecule type" value="Genomic_DNA"/>
</dbReference>
<reference evidence="2 3" key="1">
    <citation type="submission" date="2018-04" db="EMBL/GenBank/DDBJ databases">
        <authorList>
            <person name="Vogel A."/>
        </authorList>
    </citation>
    <scope>NUCLEOTIDE SEQUENCE [LARGE SCALE GENOMIC DNA]</scope>
</reference>
<evidence type="ECO:0000256" key="1">
    <source>
        <dbReference type="SAM" id="Phobius"/>
    </source>
</evidence>
<organism evidence="2 3">
    <name type="scientific">Cuscuta campestris</name>
    <dbReference type="NCBI Taxonomy" id="132261"/>
    <lineage>
        <taxon>Eukaryota</taxon>
        <taxon>Viridiplantae</taxon>
        <taxon>Streptophyta</taxon>
        <taxon>Embryophyta</taxon>
        <taxon>Tracheophyta</taxon>
        <taxon>Spermatophyta</taxon>
        <taxon>Magnoliopsida</taxon>
        <taxon>eudicotyledons</taxon>
        <taxon>Gunneridae</taxon>
        <taxon>Pentapetalae</taxon>
        <taxon>asterids</taxon>
        <taxon>lamiids</taxon>
        <taxon>Solanales</taxon>
        <taxon>Convolvulaceae</taxon>
        <taxon>Cuscuteae</taxon>
        <taxon>Cuscuta</taxon>
        <taxon>Cuscuta subgen. Grammica</taxon>
        <taxon>Cuscuta sect. Cleistogrammica</taxon>
    </lineage>
</organism>
<protein>
    <submittedName>
        <fullName evidence="2">Uncharacterized protein</fullName>
    </submittedName>
</protein>
<keyword evidence="1" id="KW-0812">Transmembrane</keyword>